<dbReference type="RefSeq" id="WP_021240323.1">
    <property type="nucleotide sequence ID" value="NZ_CP058637.1"/>
</dbReference>
<feature type="region of interest" description="Disordered" evidence="1">
    <location>
        <begin position="39"/>
        <end position="64"/>
    </location>
</feature>
<sequence>MSEFKPFDDRLNGLIAALSPAARRKLAWEIAKELRKSQQQRIKLQKAPDGSPYQARKRQPLRAKSGRIKRTMFQKLRTSRYIKSSGRENSAVVEFTSKVQRIARTHQYGLKDRPNPHAQEVQYAERQLLGLNIDNKRYIERIIFAFLT</sequence>
<proteinExistence type="predicted"/>
<evidence type="ECO:0000313" key="2">
    <source>
        <dbReference type="EMBL" id="MBU3766811.1"/>
    </source>
</evidence>
<dbReference type="NCBIfam" id="TIGR01635">
    <property type="entry name" value="tail_comp_S"/>
    <property type="match status" value="1"/>
</dbReference>
<evidence type="ECO:0000256" key="1">
    <source>
        <dbReference type="SAM" id="MobiDB-lite"/>
    </source>
</evidence>
<dbReference type="Pfam" id="PF05069">
    <property type="entry name" value="Phage_tail_S"/>
    <property type="match status" value="1"/>
</dbReference>
<organism evidence="2 3">
    <name type="scientific">Enterobacter roggenkampii</name>
    <dbReference type="NCBI Taxonomy" id="1812935"/>
    <lineage>
        <taxon>Bacteria</taxon>
        <taxon>Pseudomonadati</taxon>
        <taxon>Pseudomonadota</taxon>
        <taxon>Gammaproteobacteria</taxon>
        <taxon>Enterobacterales</taxon>
        <taxon>Enterobacteriaceae</taxon>
        <taxon>Enterobacter</taxon>
        <taxon>Enterobacter cloacae complex</taxon>
    </lineage>
</organism>
<evidence type="ECO:0000313" key="3">
    <source>
        <dbReference type="Proteomes" id="UP000813349"/>
    </source>
</evidence>
<name>A0ABD4R4Q4_9ENTR</name>
<dbReference type="EMBL" id="JAFKCP010000004">
    <property type="protein sequence ID" value="MBU3766811.1"/>
    <property type="molecule type" value="Genomic_DNA"/>
</dbReference>
<protein>
    <submittedName>
        <fullName evidence="2">Phage virion morphogenesis protein</fullName>
    </submittedName>
</protein>
<comment type="caution">
    <text evidence="2">The sequence shown here is derived from an EMBL/GenBank/DDBJ whole genome shotgun (WGS) entry which is preliminary data.</text>
</comment>
<accession>A0ABD4R4Q4</accession>
<dbReference type="Proteomes" id="UP000813349">
    <property type="component" value="Unassembled WGS sequence"/>
</dbReference>
<feature type="compositionally biased region" description="Basic residues" evidence="1">
    <location>
        <begin position="55"/>
        <end position="64"/>
    </location>
</feature>
<gene>
    <name evidence="2" type="ORF">J0A64_09380</name>
</gene>
<dbReference type="AlphaFoldDB" id="A0ABD4R4Q4"/>
<dbReference type="InterPro" id="IPR006522">
    <property type="entry name" value="Phage_virion_morphogenesis"/>
</dbReference>
<reference evidence="2 3" key="1">
    <citation type="journal article" date="2021" name="Clin. Infect. Dis.">
        <title>Rapid development of cefiderocol resistance in carbapenem-resistant Enterobacter cloacae during therapy is associated with heterogeneous mutations in the catecholate siderophore receptor cira.</title>
        <authorList>
            <person name="Klein S."/>
            <person name="Boutin S."/>
            <person name="Kocer K."/>
            <person name="Fiedler M.O."/>
            <person name="Storzinger D."/>
            <person name="Weigand M.A."/>
            <person name="Tan B."/>
            <person name="Richter D."/>
            <person name="Rupp C."/>
            <person name="Mieth M."/>
            <person name="Mehrabi A."/>
            <person name="Hackert T."/>
            <person name="Zimmermann S."/>
            <person name="Heeg K."/>
            <person name="Nurjadi D."/>
        </authorList>
    </citation>
    <scope>NUCLEOTIDE SEQUENCE [LARGE SCALE GENOMIC DNA]</scope>
    <source>
        <strain evidence="2 3">BK34275</strain>
    </source>
</reference>